<evidence type="ECO:0000313" key="2">
    <source>
        <dbReference type="Proteomes" id="UP000257109"/>
    </source>
</evidence>
<sequence length="236" mass="28148">MVISKKKYIWIKHLGLLLMRNLSPWFINFMDLFMVLNNIPEFGSPIQAWPNKFAEEICPRYYVRDNLLNAKLVDTLMDPNIKLLSNQGKPLSDPRRYKRLTRKLNYLNNSSKHLFCNHWDVVIQKYIKCSLGKQCIIYVHKRYAQIFGYSKDDWVVCPLTSYPLLSIRNCILPLIWFSMREQKNIKIDYHFVREKIEVGDIITIFINSEDQLTNVFIESLKFKYVTSLVHMVYLLK</sequence>
<evidence type="ECO:0008006" key="3">
    <source>
        <dbReference type="Google" id="ProtNLM"/>
    </source>
</evidence>
<keyword evidence="2" id="KW-1185">Reference proteome</keyword>
<dbReference type="OrthoDB" id="7607472at2759"/>
<reference evidence="1" key="1">
    <citation type="submission" date="2018-05" db="EMBL/GenBank/DDBJ databases">
        <title>Draft genome of Mucuna pruriens seed.</title>
        <authorList>
            <person name="Nnadi N.E."/>
            <person name="Vos R."/>
            <person name="Hasami M.H."/>
            <person name="Devisetty U.K."/>
            <person name="Aguiy J.C."/>
        </authorList>
    </citation>
    <scope>NUCLEOTIDE SEQUENCE [LARGE SCALE GENOMIC DNA]</scope>
    <source>
        <strain evidence="1">JCA_2017</strain>
    </source>
</reference>
<comment type="caution">
    <text evidence="1">The sequence shown here is derived from an EMBL/GenBank/DDBJ whole genome shotgun (WGS) entry which is preliminary data.</text>
</comment>
<dbReference type="AlphaFoldDB" id="A0A371E1M8"/>
<feature type="non-terminal residue" evidence="1">
    <location>
        <position position="1"/>
    </location>
</feature>
<proteinExistence type="predicted"/>
<gene>
    <name evidence="1" type="ORF">CR513_61984</name>
</gene>
<name>A0A371E1M8_MUCPR</name>
<evidence type="ECO:0000313" key="1">
    <source>
        <dbReference type="EMBL" id="RDX58690.1"/>
    </source>
</evidence>
<feature type="non-terminal residue" evidence="1">
    <location>
        <position position="236"/>
    </location>
</feature>
<accession>A0A371E1M8</accession>
<protein>
    <recommendedName>
        <fullName evidence="3">Copia protein</fullName>
    </recommendedName>
</protein>
<dbReference type="EMBL" id="QJKJ01017271">
    <property type="protein sequence ID" value="RDX58690.1"/>
    <property type="molecule type" value="Genomic_DNA"/>
</dbReference>
<dbReference type="Proteomes" id="UP000257109">
    <property type="component" value="Unassembled WGS sequence"/>
</dbReference>
<organism evidence="1 2">
    <name type="scientific">Mucuna pruriens</name>
    <name type="common">Velvet bean</name>
    <name type="synonym">Dolichos pruriens</name>
    <dbReference type="NCBI Taxonomy" id="157652"/>
    <lineage>
        <taxon>Eukaryota</taxon>
        <taxon>Viridiplantae</taxon>
        <taxon>Streptophyta</taxon>
        <taxon>Embryophyta</taxon>
        <taxon>Tracheophyta</taxon>
        <taxon>Spermatophyta</taxon>
        <taxon>Magnoliopsida</taxon>
        <taxon>eudicotyledons</taxon>
        <taxon>Gunneridae</taxon>
        <taxon>Pentapetalae</taxon>
        <taxon>rosids</taxon>
        <taxon>fabids</taxon>
        <taxon>Fabales</taxon>
        <taxon>Fabaceae</taxon>
        <taxon>Papilionoideae</taxon>
        <taxon>50 kb inversion clade</taxon>
        <taxon>NPAAA clade</taxon>
        <taxon>indigoferoid/millettioid clade</taxon>
        <taxon>Phaseoleae</taxon>
        <taxon>Mucuna</taxon>
    </lineage>
</organism>